<name>A0A4R9BLV5_9MICO</name>
<feature type="domain" description="N-acetyltransferase" evidence="1">
    <location>
        <begin position="12"/>
        <end position="166"/>
    </location>
</feature>
<proteinExistence type="predicted"/>
<sequence length="178" mass="19482">MTAPKRPGTSAVAIRPYGQADAADTLATFLAAVTETAAADYSAEQIQAWARPEERDLPTWNASMQERNSYVATVDGALAGFTDVNAVGYIDMLFVAPRYQRRGVARQLIARVETHARTAQLIELTADVSVTARPFFERRGFTVDVEQHPVLGGVRLTNYKMTKKLLDSPHGPCEQVAT</sequence>
<accession>A0A4R9BLV5</accession>
<dbReference type="PROSITE" id="PS51186">
    <property type="entry name" value="GNAT"/>
    <property type="match status" value="1"/>
</dbReference>
<dbReference type="InterPro" id="IPR052564">
    <property type="entry name" value="N-acetyltrans/Recomb-assoc"/>
</dbReference>
<dbReference type="RefSeq" id="WP_134530084.1">
    <property type="nucleotide sequence ID" value="NZ_SOHN01000016.1"/>
</dbReference>
<dbReference type="PANTHER" id="PTHR43451:SF1">
    <property type="entry name" value="ACETYLTRANSFERASE"/>
    <property type="match status" value="1"/>
</dbReference>
<dbReference type="CDD" id="cd04301">
    <property type="entry name" value="NAT_SF"/>
    <property type="match status" value="1"/>
</dbReference>
<dbReference type="EMBL" id="SOHN01000016">
    <property type="protein sequence ID" value="TFD85933.1"/>
    <property type="molecule type" value="Genomic_DNA"/>
</dbReference>
<gene>
    <name evidence="2" type="ORF">E3T51_12280</name>
</gene>
<keyword evidence="2" id="KW-0808">Transferase</keyword>
<evidence type="ECO:0000259" key="1">
    <source>
        <dbReference type="PROSITE" id="PS51186"/>
    </source>
</evidence>
<reference evidence="2 3" key="1">
    <citation type="submission" date="2019-03" db="EMBL/GenBank/DDBJ databases">
        <title>Genomics of glacier-inhabiting Cryobacterium strains.</title>
        <authorList>
            <person name="Liu Q."/>
            <person name="Xin Y.-H."/>
        </authorList>
    </citation>
    <scope>NUCLEOTIDE SEQUENCE [LARGE SCALE GENOMIC DNA]</scope>
    <source>
        <strain evidence="2 3">Sr54</strain>
    </source>
</reference>
<dbReference type="Gene3D" id="3.40.630.30">
    <property type="match status" value="1"/>
</dbReference>
<dbReference type="Pfam" id="PF13673">
    <property type="entry name" value="Acetyltransf_10"/>
    <property type="match status" value="1"/>
</dbReference>
<dbReference type="PANTHER" id="PTHR43451">
    <property type="entry name" value="ACETYLTRANSFERASE (GNAT) FAMILY PROTEIN"/>
    <property type="match status" value="1"/>
</dbReference>
<dbReference type="GO" id="GO:0016747">
    <property type="term" value="F:acyltransferase activity, transferring groups other than amino-acyl groups"/>
    <property type="evidence" value="ECO:0007669"/>
    <property type="project" value="InterPro"/>
</dbReference>
<keyword evidence="3" id="KW-1185">Reference proteome</keyword>
<dbReference type="SUPFAM" id="SSF55729">
    <property type="entry name" value="Acyl-CoA N-acyltransferases (Nat)"/>
    <property type="match status" value="1"/>
</dbReference>
<organism evidence="2 3">
    <name type="scientific">Cryobacterium serini</name>
    <dbReference type="NCBI Taxonomy" id="1259201"/>
    <lineage>
        <taxon>Bacteria</taxon>
        <taxon>Bacillati</taxon>
        <taxon>Actinomycetota</taxon>
        <taxon>Actinomycetes</taxon>
        <taxon>Micrococcales</taxon>
        <taxon>Microbacteriaceae</taxon>
        <taxon>Cryobacterium</taxon>
    </lineage>
</organism>
<comment type="caution">
    <text evidence="2">The sequence shown here is derived from an EMBL/GenBank/DDBJ whole genome shotgun (WGS) entry which is preliminary data.</text>
</comment>
<dbReference type="InterPro" id="IPR000182">
    <property type="entry name" value="GNAT_dom"/>
</dbReference>
<dbReference type="Proteomes" id="UP000297626">
    <property type="component" value="Unassembled WGS sequence"/>
</dbReference>
<dbReference type="InterPro" id="IPR016181">
    <property type="entry name" value="Acyl_CoA_acyltransferase"/>
</dbReference>
<evidence type="ECO:0000313" key="3">
    <source>
        <dbReference type="Proteomes" id="UP000297626"/>
    </source>
</evidence>
<protein>
    <submittedName>
        <fullName evidence="2">GNAT family N-acetyltransferase</fullName>
    </submittedName>
</protein>
<evidence type="ECO:0000313" key="2">
    <source>
        <dbReference type="EMBL" id="TFD85933.1"/>
    </source>
</evidence>
<dbReference type="AlphaFoldDB" id="A0A4R9BLV5"/>